<comment type="caution">
    <text evidence="1">The sequence shown here is derived from an EMBL/GenBank/DDBJ whole genome shotgun (WGS) entry which is preliminary data.</text>
</comment>
<evidence type="ECO:0000313" key="2">
    <source>
        <dbReference type="Proteomes" id="UP001377168"/>
    </source>
</evidence>
<protein>
    <submittedName>
        <fullName evidence="1">Uncharacterized protein</fullName>
    </submittedName>
</protein>
<keyword evidence="2" id="KW-1185">Reference proteome</keyword>
<organism evidence="1 2">
    <name type="scientific">Streptomyces achmelvichensis</name>
    <dbReference type="NCBI Taxonomy" id="3134111"/>
    <lineage>
        <taxon>Bacteria</taxon>
        <taxon>Bacillati</taxon>
        <taxon>Actinomycetota</taxon>
        <taxon>Actinomycetes</taxon>
        <taxon>Kitasatosporales</taxon>
        <taxon>Streptomycetaceae</taxon>
        <taxon>Streptomyces</taxon>
    </lineage>
</organism>
<accession>A0ACC6PMU5</accession>
<reference evidence="1" key="1">
    <citation type="submission" date="2024-03" db="EMBL/GenBank/DDBJ databases">
        <title>Novel Streptomyces species of biotechnological and ecological value are a feature of Machair soil.</title>
        <authorList>
            <person name="Prole J.R."/>
            <person name="Goodfellow M."/>
            <person name="Allenby N."/>
            <person name="Ward A.C."/>
        </authorList>
    </citation>
    <scope>NUCLEOTIDE SEQUENCE</scope>
    <source>
        <strain evidence="1">MS2.AVA.5</strain>
    </source>
</reference>
<gene>
    <name evidence="1" type="ORF">WKI67_04585</name>
</gene>
<evidence type="ECO:0000313" key="1">
    <source>
        <dbReference type="EMBL" id="MEJ8632672.1"/>
    </source>
</evidence>
<dbReference type="EMBL" id="JBBKAJ010000022">
    <property type="protein sequence ID" value="MEJ8632672.1"/>
    <property type="molecule type" value="Genomic_DNA"/>
</dbReference>
<dbReference type="Proteomes" id="UP001377168">
    <property type="component" value="Unassembled WGS sequence"/>
</dbReference>
<proteinExistence type="predicted"/>
<name>A0ACC6PMU5_9ACTN</name>
<sequence>MPQDPGMAHWEIIVQYVRTDGTYIDTVATVQGSREDAQAALDDAARTFRPSSMLREKGRRVYRHSDGVSYYVRITGSFSTSHLLFSSVELIQSIGAPQPALTSDLPPE</sequence>